<feature type="domain" description="3-hydroxyisobutyrate dehydrogenase-like NAD-binding" evidence="5">
    <location>
        <begin position="164"/>
        <end position="283"/>
    </location>
</feature>
<dbReference type="PIRSF" id="PIRSF000103">
    <property type="entry name" value="HIBADH"/>
    <property type="match status" value="1"/>
</dbReference>
<sequence length="292" mass="29859">MNVGWIGLGAMGLPMASVLTRGGYQVTAFDLDAAKVAQVVEAGALSMSLEQVATNADILFVMVATGSQLESVLFGADGAAKVMAPSSVVVITATVGVQVAVSCAERLSKLGIGLVDAPVSGGVARAEAGDLLFMVSGSSSDKAKAMPLINLMAREAADFGEIPGDAQKAKLVNQLLCGVHIAVAGEALAFAESLGLDANQCWSALRGGAATSFMFEDRGRRMVEGPQEIVRSALGLFVKDLGLVTAEAAAHSLGTPLASAALGLFAQGRDEGHEREDDSVVIEISRKQPAST</sequence>
<organism evidence="6">
    <name type="scientific">freshwater metagenome</name>
    <dbReference type="NCBI Taxonomy" id="449393"/>
    <lineage>
        <taxon>unclassified sequences</taxon>
        <taxon>metagenomes</taxon>
        <taxon>ecological metagenomes</taxon>
    </lineage>
</organism>
<dbReference type="Gene3D" id="3.40.50.720">
    <property type="entry name" value="NAD(P)-binding Rossmann-like Domain"/>
    <property type="match status" value="1"/>
</dbReference>
<dbReference type="InterPro" id="IPR036291">
    <property type="entry name" value="NAD(P)-bd_dom_sf"/>
</dbReference>
<dbReference type="Gene3D" id="1.10.1040.10">
    <property type="entry name" value="N-(1-d-carboxylethyl)-l-norvaline Dehydrogenase, domain 2"/>
    <property type="match status" value="1"/>
</dbReference>
<gene>
    <name evidence="6" type="ORF">UFOPK2809_01129</name>
</gene>
<dbReference type="GO" id="GO:0016491">
    <property type="term" value="F:oxidoreductase activity"/>
    <property type="evidence" value="ECO:0007669"/>
    <property type="project" value="UniProtKB-KW"/>
</dbReference>
<proteinExistence type="predicted"/>
<reference evidence="6" key="1">
    <citation type="submission" date="2020-05" db="EMBL/GenBank/DDBJ databases">
        <authorList>
            <person name="Chiriac C."/>
            <person name="Salcher M."/>
            <person name="Ghai R."/>
            <person name="Kavagutti S V."/>
        </authorList>
    </citation>
    <scope>NUCLEOTIDE SEQUENCE</scope>
</reference>
<dbReference type="InterPro" id="IPR015815">
    <property type="entry name" value="HIBADH-related"/>
</dbReference>
<dbReference type="Pfam" id="PF14833">
    <property type="entry name" value="NAD_binding_11"/>
    <property type="match status" value="1"/>
</dbReference>
<evidence type="ECO:0000256" key="2">
    <source>
        <dbReference type="ARBA" id="ARBA00023027"/>
    </source>
</evidence>
<feature type="domain" description="6-phosphogluconate dehydrogenase NADP-binding" evidence="4">
    <location>
        <begin position="2"/>
        <end position="156"/>
    </location>
</feature>
<dbReference type="GO" id="GO:0051287">
    <property type="term" value="F:NAD binding"/>
    <property type="evidence" value="ECO:0007669"/>
    <property type="project" value="InterPro"/>
</dbReference>
<dbReference type="InterPro" id="IPR006115">
    <property type="entry name" value="6PGDH_NADP-bd"/>
</dbReference>
<dbReference type="InterPro" id="IPR029154">
    <property type="entry name" value="HIBADH-like_NADP-bd"/>
</dbReference>
<keyword evidence="2" id="KW-0520">NAD</keyword>
<protein>
    <submittedName>
        <fullName evidence="6">Unannotated protein</fullName>
    </submittedName>
</protein>
<evidence type="ECO:0000256" key="3">
    <source>
        <dbReference type="SAM" id="MobiDB-lite"/>
    </source>
</evidence>
<dbReference type="Pfam" id="PF03446">
    <property type="entry name" value="NAD_binding_2"/>
    <property type="match status" value="1"/>
</dbReference>
<dbReference type="InterPro" id="IPR013328">
    <property type="entry name" value="6PGD_dom2"/>
</dbReference>
<evidence type="ECO:0000259" key="4">
    <source>
        <dbReference type="Pfam" id="PF03446"/>
    </source>
</evidence>
<keyword evidence="1" id="KW-0560">Oxidoreductase</keyword>
<dbReference type="SUPFAM" id="SSF51735">
    <property type="entry name" value="NAD(P)-binding Rossmann-fold domains"/>
    <property type="match status" value="1"/>
</dbReference>
<feature type="region of interest" description="Disordered" evidence="3">
    <location>
        <begin position="270"/>
        <end position="292"/>
    </location>
</feature>
<name>A0A6J6U966_9ZZZZ</name>
<dbReference type="EMBL" id="CAEZZA010000165">
    <property type="protein sequence ID" value="CAB4755905.1"/>
    <property type="molecule type" value="Genomic_DNA"/>
</dbReference>
<dbReference type="AlphaFoldDB" id="A0A6J6U966"/>
<accession>A0A6J6U966</accession>
<evidence type="ECO:0000256" key="1">
    <source>
        <dbReference type="ARBA" id="ARBA00023002"/>
    </source>
</evidence>
<evidence type="ECO:0000313" key="6">
    <source>
        <dbReference type="EMBL" id="CAB4755905.1"/>
    </source>
</evidence>
<evidence type="ECO:0000259" key="5">
    <source>
        <dbReference type="Pfam" id="PF14833"/>
    </source>
</evidence>
<dbReference type="SUPFAM" id="SSF48179">
    <property type="entry name" value="6-phosphogluconate dehydrogenase C-terminal domain-like"/>
    <property type="match status" value="1"/>
</dbReference>
<dbReference type="PANTHER" id="PTHR43060">
    <property type="entry name" value="3-HYDROXYISOBUTYRATE DEHYDROGENASE-LIKE 1, MITOCHONDRIAL-RELATED"/>
    <property type="match status" value="1"/>
</dbReference>
<dbReference type="InterPro" id="IPR008927">
    <property type="entry name" value="6-PGluconate_DH-like_C_sf"/>
</dbReference>
<dbReference type="GO" id="GO:0050661">
    <property type="term" value="F:NADP binding"/>
    <property type="evidence" value="ECO:0007669"/>
    <property type="project" value="InterPro"/>
</dbReference>